<name>A0A249DZH3_9ENTR</name>
<gene>
    <name evidence="2" type="ORF">BA171_08185</name>
</gene>
<evidence type="ECO:0000259" key="1">
    <source>
        <dbReference type="Pfam" id="PF01695"/>
    </source>
</evidence>
<evidence type="ECO:0000313" key="3">
    <source>
        <dbReference type="Proteomes" id="UP000216438"/>
    </source>
</evidence>
<accession>A0A249DZH3</accession>
<reference evidence="2 3" key="2">
    <citation type="submission" date="2017-09" db="EMBL/GenBank/DDBJ databases">
        <title>The genome of whitefly Bemisia tabaci, a global crop pest, provides novel insights into virus transmission, host adaptation and insecticide resistance.</title>
        <authorList>
            <person name="Kaur N."/>
            <person name="Kliot A."/>
            <person name="Pinheiro P.V."/>
            <person name="Luan J."/>
            <person name="Zheng Y."/>
            <person name="Liu W."/>
            <person name="Sun H."/>
            <person name="Yang X."/>
            <person name="Xu Y."/>
            <person name="Luo Y."/>
            <person name="Kruse A."/>
            <person name="Fisher T.W."/>
            <person name="Nelson D.R."/>
            <person name="Elimelech M."/>
            <person name="MacCoss M."/>
            <person name="Johnson R."/>
            <person name="Cohen E."/>
            <person name="Hunter W.B."/>
            <person name="Brown J.K."/>
            <person name="Jander G."/>
            <person name="Cilia M."/>
            <person name="Douglas A.E."/>
            <person name="Ghanim M."/>
            <person name="Simmons A.M."/>
            <person name="Wintermantel W.M."/>
            <person name="Ling K.-S."/>
            <person name="Fei Z."/>
        </authorList>
    </citation>
    <scope>NUCLEOTIDE SEQUENCE [LARGE SCALE GENOMIC DNA]</scope>
    <source>
        <strain evidence="2 3">MEAM1</strain>
    </source>
</reference>
<sequence length="59" mass="6637">MLDRLLHHAHIAQISGQSYRLKDKLKSGQLQKKTKAAAIESFKGGAVLLWQGGPEFDRY</sequence>
<feature type="domain" description="IstB-like ATP-binding" evidence="1">
    <location>
        <begin position="1"/>
        <end position="27"/>
    </location>
</feature>
<dbReference type="InterPro" id="IPR002611">
    <property type="entry name" value="IstB_ATP-bd"/>
</dbReference>
<dbReference type="Pfam" id="PF01695">
    <property type="entry name" value="IstB_IS21"/>
    <property type="match status" value="1"/>
</dbReference>
<dbReference type="AlphaFoldDB" id="A0A249DZH3"/>
<proteinExistence type="predicted"/>
<dbReference type="EMBL" id="CP016303">
    <property type="protein sequence ID" value="ASX26954.1"/>
    <property type="molecule type" value="Genomic_DNA"/>
</dbReference>
<dbReference type="Proteomes" id="UP000216438">
    <property type="component" value="Chromosome"/>
</dbReference>
<evidence type="ECO:0000313" key="2">
    <source>
        <dbReference type="EMBL" id="ASX26954.1"/>
    </source>
</evidence>
<reference evidence="3" key="1">
    <citation type="submission" date="2016-06" db="EMBL/GenBank/DDBJ databases">
        <authorList>
            <person name="Chen W."/>
            <person name="Hasegawa D.K."/>
        </authorList>
    </citation>
    <scope>NUCLEOTIDE SEQUENCE [LARGE SCALE GENOMIC DNA]</scope>
    <source>
        <strain evidence="3">MEAM1</strain>
    </source>
</reference>
<organism evidence="2 3">
    <name type="scientific">Candidatus Hamiltonella defensa</name>
    <name type="common">Bemisia tabaci</name>
    <dbReference type="NCBI Taxonomy" id="672795"/>
    <lineage>
        <taxon>Bacteria</taxon>
        <taxon>Pseudomonadati</taxon>
        <taxon>Pseudomonadota</taxon>
        <taxon>Gammaproteobacteria</taxon>
        <taxon>Enterobacterales</taxon>
        <taxon>Enterobacteriaceae</taxon>
        <taxon>aphid secondary symbionts</taxon>
        <taxon>Candidatus Williamhamiltonella</taxon>
    </lineage>
</organism>
<dbReference type="GO" id="GO:0005524">
    <property type="term" value="F:ATP binding"/>
    <property type="evidence" value="ECO:0007669"/>
    <property type="project" value="InterPro"/>
</dbReference>
<protein>
    <submittedName>
        <fullName evidence="2">Transposase</fullName>
    </submittedName>
</protein>